<dbReference type="AlphaFoldDB" id="A0A5J4WG34"/>
<sequence length="208" mass="24391">MKKKKNLKDGAPACPKTLRVQQTKVLLTSLSEEIAIPKQKKKSLRRKFAIKEKSKTIVYKDTKKDQNEDDNKENLFADGEKIDETDILINKMMAAENKDDKNDGLEERDENKEVEDEYESEDEFKEKVNYDSKYGNYIWEDFDEDEQDEPDQQIGKEGAETEEEENELLKKSAARKKANLQLRLQREVEYFMLVDLDQGEFIIILIVL</sequence>
<protein>
    <submittedName>
        <fullName evidence="2">Uncharacterized protein</fullName>
    </submittedName>
</protein>
<evidence type="ECO:0000256" key="1">
    <source>
        <dbReference type="SAM" id="MobiDB-lite"/>
    </source>
</evidence>
<proteinExistence type="predicted"/>
<accession>A0A5J4WG34</accession>
<feature type="region of interest" description="Disordered" evidence="1">
    <location>
        <begin position="139"/>
        <end position="170"/>
    </location>
</feature>
<dbReference type="Proteomes" id="UP000324800">
    <property type="component" value="Unassembled WGS sequence"/>
</dbReference>
<feature type="compositionally biased region" description="Acidic residues" evidence="1">
    <location>
        <begin position="140"/>
        <end position="151"/>
    </location>
</feature>
<name>A0A5J4WG34_9EUKA</name>
<feature type="compositionally biased region" description="Acidic residues" evidence="1">
    <location>
        <begin position="112"/>
        <end position="123"/>
    </location>
</feature>
<feature type="compositionally biased region" description="Basic and acidic residues" evidence="1">
    <location>
        <begin position="96"/>
        <end position="111"/>
    </location>
</feature>
<evidence type="ECO:0000313" key="2">
    <source>
        <dbReference type="EMBL" id="KAA6393482.1"/>
    </source>
</evidence>
<gene>
    <name evidence="2" type="ORF">EZS28_010985</name>
</gene>
<organism evidence="2 3">
    <name type="scientific">Streblomastix strix</name>
    <dbReference type="NCBI Taxonomy" id="222440"/>
    <lineage>
        <taxon>Eukaryota</taxon>
        <taxon>Metamonada</taxon>
        <taxon>Preaxostyla</taxon>
        <taxon>Oxymonadida</taxon>
        <taxon>Streblomastigidae</taxon>
        <taxon>Streblomastix</taxon>
    </lineage>
</organism>
<feature type="region of interest" description="Disordered" evidence="1">
    <location>
        <begin position="93"/>
        <end position="127"/>
    </location>
</feature>
<reference evidence="2 3" key="1">
    <citation type="submission" date="2019-03" db="EMBL/GenBank/DDBJ databases">
        <title>Single cell metagenomics reveals metabolic interactions within the superorganism composed of flagellate Streblomastix strix and complex community of Bacteroidetes bacteria on its surface.</title>
        <authorList>
            <person name="Treitli S.C."/>
            <person name="Kolisko M."/>
            <person name="Husnik F."/>
            <person name="Keeling P."/>
            <person name="Hampl V."/>
        </authorList>
    </citation>
    <scope>NUCLEOTIDE SEQUENCE [LARGE SCALE GENOMIC DNA]</scope>
    <source>
        <strain evidence="2">ST1C</strain>
    </source>
</reference>
<comment type="caution">
    <text evidence="2">The sequence shown here is derived from an EMBL/GenBank/DDBJ whole genome shotgun (WGS) entry which is preliminary data.</text>
</comment>
<dbReference type="EMBL" id="SNRW01002217">
    <property type="protein sequence ID" value="KAA6393482.1"/>
    <property type="molecule type" value="Genomic_DNA"/>
</dbReference>
<evidence type="ECO:0000313" key="3">
    <source>
        <dbReference type="Proteomes" id="UP000324800"/>
    </source>
</evidence>
<feature type="non-terminal residue" evidence="2">
    <location>
        <position position="208"/>
    </location>
</feature>